<dbReference type="Proteomes" id="UP000500741">
    <property type="component" value="Chromosome"/>
</dbReference>
<dbReference type="PANTHER" id="PTHR46889">
    <property type="entry name" value="TRANSPOSASE INSF FOR INSERTION SEQUENCE IS3B-RELATED"/>
    <property type="match status" value="1"/>
</dbReference>
<sequence>MVKLYLEGHRSMASLSREYGVTTWSISKWVKSIEPIKLSNGKQTNLTEIKDLIKENKRLKEENEILKFSGGITRKEIKLKNGLVLIEKLCQRGYRLTMILNKLRIPRQTYYNWINHHPSRREQDDQRIGKIMLNIWRDNYKVYGRPCLQMALRSFVIRIGTSRIIRLMHQFNIRSLMCRRFKKTGTHVDYDQRPNLIKNCDKKVSIWRTYITYIEEYPGHWVYLSSIYSESNHKIIAYKVANQMTSNLVTDTLKMALSHHKRPQFIHSDMGSQYTSNQFEQLLKKVKIQHSYSLKGHPYDNGPIEAFHSIFKREFVYLTKGSYVNNSDIKIRINFEKRFNYLTYW</sequence>
<keyword evidence="5" id="KW-1185">Reference proteome</keyword>
<dbReference type="InterPro" id="IPR050900">
    <property type="entry name" value="Transposase_IS3/IS150/IS904"/>
</dbReference>
<dbReference type="KEGG" id="wco:G7084_03770"/>
<dbReference type="InterPro" id="IPR001584">
    <property type="entry name" value="Integrase_cat-core"/>
</dbReference>
<proteinExistence type="predicted"/>
<dbReference type="AlphaFoldDB" id="A0A6G8B224"/>
<feature type="coiled-coil region" evidence="2">
    <location>
        <begin position="42"/>
        <end position="69"/>
    </location>
</feature>
<comment type="function">
    <text evidence="1">Involved in the transposition of the insertion sequence.</text>
</comment>
<dbReference type="InterPro" id="IPR009057">
    <property type="entry name" value="Homeodomain-like_sf"/>
</dbReference>
<dbReference type="Gene3D" id="3.30.420.10">
    <property type="entry name" value="Ribonuclease H-like superfamily/Ribonuclease H"/>
    <property type="match status" value="1"/>
</dbReference>
<dbReference type="InterPro" id="IPR036397">
    <property type="entry name" value="RNaseH_sf"/>
</dbReference>
<dbReference type="EMBL" id="CP049888">
    <property type="protein sequence ID" value="QIL51269.1"/>
    <property type="molecule type" value="Genomic_DNA"/>
</dbReference>
<protein>
    <submittedName>
        <fullName evidence="4">IS3 family transposase</fullName>
    </submittedName>
</protein>
<gene>
    <name evidence="4" type="ORF">G7084_03770</name>
</gene>
<keyword evidence="2" id="KW-0175">Coiled coil</keyword>
<evidence type="ECO:0000256" key="2">
    <source>
        <dbReference type="SAM" id="Coils"/>
    </source>
</evidence>
<dbReference type="InterPro" id="IPR025948">
    <property type="entry name" value="HTH-like_dom"/>
</dbReference>
<dbReference type="NCBIfam" id="NF033516">
    <property type="entry name" value="transpos_IS3"/>
    <property type="match status" value="1"/>
</dbReference>
<dbReference type="PROSITE" id="PS50994">
    <property type="entry name" value="INTEGRASE"/>
    <property type="match status" value="1"/>
</dbReference>
<dbReference type="Pfam" id="PF01527">
    <property type="entry name" value="HTH_Tnp_1"/>
    <property type="match status" value="1"/>
</dbReference>
<reference evidence="4 5" key="1">
    <citation type="submission" date="2020-03" db="EMBL/GenBank/DDBJ databases">
        <title>Weissella sp. nov., isolated from Cybister lewisianus.</title>
        <authorList>
            <person name="Hyun D.-W."/>
            <person name="Bae J.-W."/>
        </authorList>
    </citation>
    <scope>NUCLEOTIDE SEQUENCE [LARGE SCALE GENOMIC DNA]</scope>
    <source>
        <strain evidence="4 5">HDW19</strain>
    </source>
</reference>
<dbReference type="Pfam" id="PF00665">
    <property type="entry name" value="rve"/>
    <property type="match status" value="1"/>
</dbReference>
<dbReference type="InterPro" id="IPR012337">
    <property type="entry name" value="RNaseH-like_sf"/>
</dbReference>
<dbReference type="GO" id="GO:0003677">
    <property type="term" value="F:DNA binding"/>
    <property type="evidence" value="ECO:0007669"/>
    <property type="project" value="InterPro"/>
</dbReference>
<dbReference type="GO" id="GO:0015074">
    <property type="term" value="P:DNA integration"/>
    <property type="evidence" value="ECO:0007669"/>
    <property type="project" value="InterPro"/>
</dbReference>
<dbReference type="InterPro" id="IPR002514">
    <property type="entry name" value="Transposase_8"/>
</dbReference>
<evidence type="ECO:0000313" key="4">
    <source>
        <dbReference type="EMBL" id="QIL51269.1"/>
    </source>
</evidence>
<dbReference type="Pfam" id="PF13276">
    <property type="entry name" value="HTH_21"/>
    <property type="match status" value="1"/>
</dbReference>
<dbReference type="RefSeq" id="WP_166011691.1">
    <property type="nucleotide sequence ID" value="NZ_CP049888.1"/>
</dbReference>
<dbReference type="GO" id="GO:0006313">
    <property type="term" value="P:DNA transposition"/>
    <property type="evidence" value="ECO:0007669"/>
    <property type="project" value="InterPro"/>
</dbReference>
<organism evidence="4 5">
    <name type="scientific">Weissella coleopterorum</name>
    <dbReference type="NCBI Taxonomy" id="2714949"/>
    <lineage>
        <taxon>Bacteria</taxon>
        <taxon>Bacillati</taxon>
        <taxon>Bacillota</taxon>
        <taxon>Bacilli</taxon>
        <taxon>Lactobacillales</taxon>
        <taxon>Lactobacillaceae</taxon>
        <taxon>Weissella</taxon>
    </lineage>
</organism>
<evidence type="ECO:0000313" key="5">
    <source>
        <dbReference type="Proteomes" id="UP000500741"/>
    </source>
</evidence>
<name>A0A6G8B224_9LACO</name>
<accession>A0A6G8B224</accession>
<feature type="domain" description="Integrase catalytic" evidence="3">
    <location>
        <begin position="190"/>
        <end position="345"/>
    </location>
</feature>
<dbReference type="SUPFAM" id="SSF53098">
    <property type="entry name" value="Ribonuclease H-like"/>
    <property type="match status" value="1"/>
</dbReference>
<dbReference type="SUPFAM" id="SSF46689">
    <property type="entry name" value="Homeodomain-like"/>
    <property type="match status" value="1"/>
</dbReference>
<dbReference type="GO" id="GO:0004803">
    <property type="term" value="F:transposase activity"/>
    <property type="evidence" value="ECO:0007669"/>
    <property type="project" value="InterPro"/>
</dbReference>
<evidence type="ECO:0000259" key="3">
    <source>
        <dbReference type="PROSITE" id="PS50994"/>
    </source>
</evidence>
<dbReference type="InterPro" id="IPR048020">
    <property type="entry name" value="Transpos_IS3"/>
</dbReference>
<evidence type="ECO:0000256" key="1">
    <source>
        <dbReference type="ARBA" id="ARBA00002286"/>
    </source>
</evidence>